<evidence type="ECO:0000256" key="2">
    <source>
        <dbReference type="ARBA" id="ARBA00023125"/>
    </source>
</evidence>
<dbReference type="Gene3D" id="1.10.10.10">
    <property type="entry name" value="Winged helix-like DNA-binding domain superfamily/Winged helix DNA-binding domain"/>
    <property type="match status" value="1"/>
</dbReference>
<comment type="caution">
    <text evidence="6">The sequence shown here is derived from an EMBL/GenBank/DDBJ whole genome shotgun (WGS) entry which is preliminary data.</text>
</comment>
<dbReference type="InterPro" id="IPR036390">
    <property type="entry name" value="WH_DNA-bd_sf"/>
</dbReference>
<protein>
    <submittedName>
        <fullName evidence="6">MarR family transcriptional regulator</fullName>
    </submittedName>
</protein>
<keyword evidence="3" id="KW-0804">Transcription</keyword>
<evidence type="ECO:0000256" key="3">
    <source>
        <dbReference type="ARBA" id="ARBA00023163"/>
    </source>
</evidence>
<dbReference type="PROSITE" id="PS01117">
    <property type="entry name" value="HTH_MARR_1"/>
    <property type="match status" value="1"/>
</dbReference>
<keyword evidence="2" id="KW-0238">DNA-binding</keyword>
<evidence type="ECO:0000256" key="1">
    <source>
        <dbReference type="ARBA" id="ARBA00023015"/>
    </source>
</evidence>
<evidence type="ECO:0000313" key="6">
    <source>
        <dbReference type="EMBL" id="MDT8331206.1"/>
    </source>
</evidence>
<proteinExistence type="predicted"/>
<feature type="domain" description="HTH marR-type" evidence="5">
    <location>
        <begin position="9"/>
        <end position="142"/>
    </location>
</feature>
<reference evidence="6 7" key="1">
    <citation type="journal article" date="2019" name="Microb. Pathog.">
        <title>Comparison of VITEK 2, MALDI-TOF MS, 16S rRNA gene sequencing, and whole-genome sequencing for identification of Roseomonas mucosa.</title>
        <authorList>
            <person name="Rudolph W.W."/>
            <person name="Gunzer F."/>
            <person name="Trauth M."/>
            <person name="Bunk B."/>
            <person name="Bigge R."/>
            <person name="Schrottner P."/>
        </authorList>
    </citation>
    <scope>NUCLEOTIDE SEQUENCE [LARGE SCALE GENOMIC DNA]</scope>
    <source>
        <strain evidence="6 7">DSM 103800</strain>
    </source>
</reference>
<feature type="compositionally biased region" description="Low complexity" evidence="4">
    <location>
        <begin position="169"/>
        <end position="178"/>
    </location>
</feature>
<accession>A0ABU3ME35</accession>
<dbReference type="InterPro" id="IPR039422">
    <property type="entry name" value="MarR/SlyA-like"/>
</dbReference>
<dbReference type="RefSeq" id="WP_314281912.1">
    <property type="nucleotide sequence ID" value="NZ_JAVVDO010000011.1"/>
</dbReference>
<keyword evidence="1" id="KW-0805">Transcription regulation</keyword>
<dbReference type="InterPro" id="IPR000835">
    <property type="entry name" value="HTH_MarR-typ"/>
</dbReference>
<dbReference type="PROSITE" id="PS50995">
    <property type="entry name" value="HTH_MARR_2"/>
    <property type="match status" value="1"/>
</dbReference>
<dbReference type="PANTHER" id="PTHR33164">
    <property type="entry name" value="TRANSCRIPTIONAL REGULATOR, MARR FAMILY"/>
    <property type="match status" value="1"/>
</dbReference>
<organism evidence="6 7">
    <name type="scientific">Roseomonas gilardii</name>
    <dbReference type="NCBI Taxonomy" id="257708"/>
    <lineage>
        <taxon>Bacteria</taxon>
        <taxon>Pseudomonadati</taxon>
        <taxon>Pseudomonadota</taxon>
        <taxon>Alphaproteobacteria</taxon>
        <taxon>Acetobacterales</taxon>
        <taxon>Roseomonadaceae</taxon>
        <taxon>Roseomonas</taxon>
    </lineage>
</organism>
<keyword evidence="7" id="KW-1185">Reference proteome</keyword>
<dbReference type="SUPFAM" id="SSF46785">
    <property type="entry name" value="Winged helix' DNA-binding domain"/>
    <property type="match status" value="1"/>
</dbReference>
<evidence type="ECO:0000313" key="7">
    <source>
        <dbReference type="Proteomes" id="UP001258945"/>
    </source>
</evidence>
<name>A0ABU3ME35_9PROT</name>
<dbReference type="EMBL" id="JAVVDO010000011">
    <property type="protein sequence ID" value="MDT8331206.1"/>
    <property type="molecule type" value="Genomic_DNA"/>
</dbReference>
<dbReference type="SMART" id="SM00347">
    <property type="entry name" value="HTH_MARR"/>
    <property type="match status" value="1"/>
</dbReference>
<evidence type="ECO:0000259" key="5">
    <source>
        <dbReference type="PROSITE" id="PS50995"/>
    </source>
</evidence>
<dbReference type="Proteomes" id="UP001258945">
    <property type="component" value="Unassembled WGS sequence"/>
</dbReference>
<gene>
    <name evidence="6" type="ORF">RQ831_09070</name>
</gene>
<dbReference type="PANTHER" id="PTHR33164:SF64">
    <property type="entry name" value="TRANSCRIPTIONAL REGULATOR SLYA"/>
    <property type="match status" value="1"/>
</dbReference>
<sequence>MCSERSRLAAEFGRDLFRAGQVWRREMDLGMRRLGLSDGTWRPLLYLGRMGGGIRQTDLAGALGIEGASLVRLLDALERGELLRRHPDPEDRRSKILQLTEAGQETVEQIESAYEGVSQRLLARISESELAQCLRVFRKVELSLRGPDEAMSGNLADHSASRPVGDPIGDPVGSPVGNPSGGRGA</sequence>
<evidence type="ECO:0000256" key="4">
    <source>
        <dbReference type="SAM" id="MobiDB-lite"/>
    </source>
</evidence>
<dbReference type="InterPro" id="IPR036388">
    <property type="entry name" value="WH-like_DNA-bd_sf"/>
</dbReference>
<feature type="region of interest" description="Disordered" evidence="4">
    <location>
        <begin position="151"/>
        <end position="185"/>
    </location>
</feature>
<dbReference type="PRINTS" id="PR00598">
    <property type="entry name" value="HTHMARR"/>
</dbReference>
<dbReference type="InterPro" id="IPR023187">
    <property type="entry name" value="Tscrpt_reg_MarR-type_CS"/>
</dbReference>
<dbReference type="Pfam" id="PF12802">
    <property type="entry name" value="MarR_2"/>
    <property type="match status" value="1"/>
</dbReference>